<keyword evidence="2" id="KW-1185">Reference proteome</keyword>
<gene>
    <name evidence="1" type="ORF">GV64_16495</name>
</gene>
<sequence>MKGIQYFFLTGRLAIITSIIALLASCGFSKSFISSAPEIGESIGGPQKVMRYPEFAITFDPRNDVQLGQVDYVVLIPYRASSGETQHNKAKPGKFRMGISLFPYQKGLTLDLSQVTLEIDGKHYTTTSVFPYPYAHYPTEQAKRFSDKIHGCPESQSRVFQGSLPEQPVVLEANGLWNCYELEFSVDTPSPRKHFRTGLSIYNEKNQLVRTITIPFSPLEWGHSDSFP</sequence>
<evidence type="ECO:0008006" key="3">
    <source>
        <dbReference type="Google" id="ProtNLM"/>
    </source>
</evidence>
<name>A0A081KD88_9GAMM</name>
<dbReference type="RefSeq" id="WP_020584312.1">
    <property type="nucleotide sequence ID" value="NZ_JOJP01000001.1"/>
</dbReference>
<organism evidence="1 2">
    <name type="scientific">Endozoicomonas elysicola</name>
    <dbReference type="NCBI Taxonomy" id="305900"/>
    <lineage>
        <taxon>Bacteria</taxon>
        <taxon>Pseudomonadati</taxon>
        <taxon>Pseudomonadota</taxon>
        <taxon>Gammaproteobacteria</taxon>
        <taxon>Oceanospirillales</taxon>
        <taxon>Endozoicomonadaceae</taxon>
        <taxon>Endozoicomonas</taxon>
    </lineage>
</organism>
<dbReference type="AlphaFoldDB" id="A0A081KD88"/>
<evidence type="ECO:0000313" key="1">
    <source>
        <dbReference type="EMBL" id="KEI72114.1"/>
    </source>
</evidence>
<dbReference type="PROSITE" id="PS51257">
    <property type="entry name" value="PROKAR_LIPOPROTEIN"/>
    <property type="match status" value="1"/>
</dbReference>
<dbReference type="EMBL" id="JOJP01000001">
    <property type="protein sequence ID" value="KEI72114.1"/>
    <property type="molecule type" value="Genomic_DNA"/>
</dbReference>
<proteinExistence type="predicted"/>
<comment type="caution">
    <text evidence="1">The sequence shown here is derived from an EMBL/GenBank/DDBJ whole genome shotgun (WGS) entry which is preliminary data.</text>
</comment>
<protein>
    <recommendedName>
        <fullName evidence="3">Lipoprotein</fullName>
    </recommendedName>
</protein>
<accession>A0A081KD88</accession>
<evidence type="ECO:0000313" key="2">
    <source>
        <dbReference type="Proteomes" id="UP000027997"/>
    </source>
</evidence>
<reference evidence="1 2" key="1">
    <citation type="submission" date="2014-06" db="EMBL/GenBank/DDBJ databases">
        <title>Whole Genome Sequences of Three Symbiotic Endozoicomonas Bacteria.</title>
        <authorList>
            <person name="Neave M.J."/>
            <person name="Apprill A."/>
            <person name="Voolstra C.R."/>
        </authorList>
    </citation>
    <scope>NUCLEOTIDE SEQUENCE [LARGE SCALE GENOMIC DNA]</scope>
    <source>
        <strain evidence="1 2">DSM 22380</strain>
    </source>
</reference>
<dbReference type="Proteomes" id="UP000027997">
    <property type="component" value="Unassembled WGS sequence"/>
</dbReference>